<reference evidence="2" key="2">
    <citation type="submission" date="2012-06" db="EMBL/GenBank/DDBJ databases">
        <title>Annotation of the Genome Sequence of Fusarium oxysporum Fo47.</title>
        <authorList>
            <consortium name="The Broad Institute Genomics Platform"/>
            <person name="Ma L.-J."/>
            <person name="Corby-Kistler H."/>
            <person name="Broz K."/>
            <person name="Gale L.R."/>
            <person name="Jonkers W."/>
            <person name="O'Donnell K."/>
            <person name="Ploetz R."/>
            <person name="Steinberg C."/>
            <person name="Schwartz D.C."/>
            <person name="VanEtten H."/>
            <person name="Zhou S."/>
            <person name="Young S.K."/>
            <person name="Zeng Q."/>
            <person name="Gargeya S."/>
            <person name="Fitzgerald M."/>
            <person name="Abouelleil A."/>
            <person name="Alvarado L."/>
            <person name="Chapman S.B."/>
            <person name="Gainer-Dewar J."/>
            <person name="Goldberg J."/>
            <person name="Griggs A."/>
            <person name="Gujja S."/>
            <person name="Hansen M."/>
            <person name="Howarth C."/>
            <person name="Imamovic A."/>
            <person name="Ireland A."/>
            <person name="Larimer J."/>
            <person name="McCowan C."/>
            <person name="Murphy C."/>
            <person name="Pearson M."/>
            <person name="Poon T.W."/>
            <person name="Priest M."/>
            <person name="Roberts A."/>
            <person name="Saif S."/>
            <person name="Shea T."/>
            <person name="Sykes S."/>
            <person name="Wortman J."/>
            <person name="Nusbaum C."/>
            <person name="Birren B."/>
        </authorList>
    </citation>
    <scope>NUCLEOTIDE SEQUENCE</scope>
    <source>
        <strain evidence="2">Fo47</strain>
    </source>
</reference>
<dbReference type="Proteomes" id="UP000030766">
    <property type="component" value="Unassembled WGS sequence"/>
</dbReference>
<accession>W9KWN0</accession>
<organism evidence="2">
    <name type="scientific">Fusarium oxysporum Fo47</name>
    <dbReference type="NCBI Taxonomy" id="660027"/>
    <lineage>
        <taxon>Eukaryota</taxon>
        <taxon>Fungi</taxon>
        <taxon>Dikarya</taxon>
        <taxon>Ascomycota</taxon>
        <taxon>Pezizomycotina</taxon>
        <taxon>Sordariomycetes</taxon>
        <taxon>Hypocreomycetidae</taxon>
        <taxon>Hypocreales</taxon>
        <taxon>Nectriaceae</taxon>
        <taxon>Fusarium</taxon>
        <taxon>Fusarium oxysporum species complex</taxon>
    </lineage>
</organism>
<reference evidence="2" key="1">
    <citation type="submission" date="2011-06" db="EMBL/GenBank/DDBJ databases">
        <title>The Genome Sequence of Fusarium oxysporum Fo47.</title>
        <authorList>
            <consortium name="The Broad Institute Genome Sequencing Platform"/>
            <person name="Ma L.-J."/>
            <person name="Gale L.R."/>
            <person name="Schwartz D.C."/>
            <person name="Zhou S."/>
            <person name="Corby-Kistler H."/>
            <person name="Young S.K."/>
            <person name="Zeng Q."/>
            <person name="Gargeya S."/>
            <person name="Fitzgerald M."/>
            <person name="Haas B."/>
            <person name="Abouelleil A."/>
            <person name="Alvarado L."/>
            <person name="Arachchi H.M."/>
            <person name="Berlin A."/>
            <person name="Brown A."/>
            <person name="Chapman S.B."/>
            <person name="Chen Z."/>
            <person name="Dunbar C."/>
            <person name="Freedman E."/>
            <person name="Gearin G."/>
            <person name="Gellesch M."/>
            <person name="Goldberg J."/>
            <person name="Griggs A."/>
            <person name="Gujja S."/>
            <person name="Heiman D."/>
            <person name="Howarth C."/>
            <person name="Larson L."/>
            <person name="Lui A."/>
            <person name="MacDonald P.J.P."/>
            <person name="Mehta T."/>
            <person name="Montmayeur A."/>
            <person name="Murphy C."/>
            <person name="Neiman D."/>
            <person name="Pearson M."/>
            <person name="Priest M."/>
            <person name="Roberts A."/>
            <person name="Saif S."/>
            <person name="Shea T."/>
            <person name="Shenoy N."/>
            <person name="Sisk P."/>
            <person name="Stolte C."/>
            <person name="Sykes S."/>
            <person name="Wortman J."/>
            <person name="Nusbaum C."/>
            <person name="Birren B."/>
        </authorList>
    </citation>
    <scope>NUCLEOTIDE SEQUENCE [LARGE SCALE GENOMIC DNA]</scope>
    <source>
        <strain evidence="2">Fo47</strain>
    </source>
</reference>
<dbReference type="PANTHER" id="PTHR24148:SF64">
    <property type="entry name" value="HETEROKARYON INCOMPATIBILITY DOMAIN-CONTAINING PROTEIN"/>
    <property type="match status" value="1"/>
</dbReference>
<name>W9KWN0_FUSOX</name>
<evidence type="ECO:0000313" key="2">
    <source>
        <dbReference type="EMBL" id="EWZ46445.1"/>
    </source>
</evidence>
<dbReference type="EMBL" id="JH717897">
    <property type="protein sequence ID" value="EWZ46445.1"/>
    <property type="molecule type" value="Genomic_DNA"/>
</dbReference>
<dbReference type="Pfam" id="PF06985">
    <property type="entry name" value="HET"/>
    <property type="match status" value="1"/>
</dbReference>
<dbReference type="PANTHER" id="PTHR24148">
    <property type="entry name" value="ANKYRIN REPEAT DOMAIN-CONTAINING PROTEIN 39 HOMOLOG-RELATED"/>
    <property type="match status" value="1"/>
</dbReference>
<feature type="domain" description="Heterokaryon incompatibility" evidence="1">
    <location>
        <begin position="61"/>
        <end position="147"/>
    </location>
</feature>
<sequence>MTNSQQQVLPSLAQVNTKFCYSPLTYNNEEIRLLELTSPVSMHSRPICKLHTVPIHKAPRYKALSYCWGLNQSKTSILLNGKEFSVTENLLEALETLQKEPGFYWVDAICINQADLQERGLQVNRMKTIFSTAEQVVVWLGGNVQLAFLYPTTAEITQPDEGRSSFFGNAYWRRVWVVQEFAVSTSVIILYQNGRITWNELLGFMESPSVVGRNVNTASQDWEGVECITRLISLRQGFIRRSPVYLLDLLRRSRSLLATDKLDKVYGLLGLAHDGDRFVRYPQYGISPRTLYKRMATSLLEKTGNLYILCLRHDLKDDYLPSWVPQWFDVHDIRSRDWIGYMIRRSTLPDVGPLVYDLPRVQGNVLSVRGKVIDVLTSLTTPCYAGGSSRASHEVPTISESRSNPYGCDDNIYFAIVKSLCFGLNLFGSSLTNHIIDQKMDISKLLRTRLSCWIADNEDFQVGGKGLPSWTRETYGDILRTNSYLLRDSPFVTNLLIRSLGLSPEVVARLTTPSDDVLRFYKEVDDGLYTFSAAQMRLTITEQGLIGVVMSEASQGDTLVRFEGCERLIVVREAIRNNDRWVVVGEGWLCTDHTRFSEDESELRWFDIV</sequence>
<gene>
    <name evidence="2" type="ORF">FOZG_02584</name>
</gene>
<protein>
    <recommendedName>
        <fullName evidence="1">Heterokaryon incompatibility domain-containing protein</fullName>
    </recommendedName>
</protein>
<dbReference type="InterPro" id="IPR052895">
    <property type="entry name" value="HetReg/Transcr_Mod"/>
</dbReference>
<dbReference type="HOGENOM" id="CLU_004184_7_2_1"/>
<evidence type="ECO:0000259" key="1">
    <source>
        <dbReference type="Pfam" id="PF06985"/>
    </source>
</evidence>
<proteinExistence type="predicted"/>
<dbReference type="VEuPathDB" id="FungiDB:FOZG_02584"/>
<dbReference type="InterPro" id="IPR010730">
    <property type="entry name" value="HET"/>
</dbReference>
<dbReference type="AlphaFoldDB" id="W9KWN0"/>